<gene>
    <name evidence="1" type="ORF">F9Y85_20775</name>
</gene>
<accession>A0A8I2HA12</accession>
<name>A0A8I2HA12_9GAMM</name>
<reference evidence="1" key="1">
    <citation type="submission" date="2019-10" db="EMBL/GenBank/DDBJ databases">
        <authorList>
            <person name="Paulsen S."/>
        </authorList>
    </citation>
    <scope>NUCLEOTIDE SEQUENCE</scope>
    <source>
        <strain evidence="1">LMG 19692</strain>
    </source>
</reference>
<sequence length="151" mass="17038">MVYLLAFLWLDFYYYFAYLIWKSALQVFLRLLITMFVVATLSGQNAAASMAACEMHGATSHETSHQMLQSNVQSAEPHHHEMMVEMDCCDPQNTAQCSDCTCPTHMCSTNLAAFSPREWVAPIVLKNDKLSFTSGQLSDYPRSLYKPPILA</sequence>
<proteinExistence type="predicted"/>
<dbReference type="Proteomes" id="UP000646877">
    <property type="component" value="Unassembled WGS sequence"/>
</dbReference>
<organism evidence="1 2">
    <name type="scientific">Pseudoalteromonas maricaloris</name>
    <dbReference type="NCBI Taxonomy" id="184924"/>
    <lineage>
        <taxon>Bacteria</taxon>
        <taxon>Pseudomonadati</taxon>
        <taxon>Pseudomonadota</taxon>
        <taxon>Gammaproteobacteria</taxon>
        <taxon>Alteromonadales</taxon>
        <taxon>Pseudoalteromonadaceae</taxon>
        <taxon>Pseudoalteromonas</taxon>
    </lineage>
</organism>
<protein>
    <submittedName>
        <fullName evidence="1">Uncharacterized protein</fullName>
    </submittedName>
</protein>
<dbReference type="EMBL" id="WEIA01000018">
    <property type="protein sequence ID" value="NLR23709.1"/>
    <property type="molecule type" value="Genomic_DNA"/>
</dbReference>
<comment type="caution">
    <text evidence="1">The sequence shown here is derived from an EMBL/GenBank/DDBJ whole genome shotgun (WGS) entry which is preliminary data.</text>
</comment>
<evidence type="ECO:0000313" key="1">
    <source>
        <dbReference type="EMBL" id="NLR23709.1"/>
    </source>
</evidence>
<evidence type="ECO:0000313" key="2">
    <source>
        <dbReference type="Proteomes" id="UP000646877"/>
    </source>
</evidence>
<dbReference type="AlphaFoldDB" id="A0A8I2HA12"/>